<dbReference type="GO" id="GO:0051304">
    <property type="term" value="P:chromosome separation"/>
    <property type="evidence" value="ECO:0007669"/>
    <property type="project" value="InterPro"/>
</dbReference>
<dbReference type="Gene3D" id="1.10.10.10">
    <property type="entry name" value="Winged helix-like DNA-binding domain superfamily/Winged helix DNA-binding domain"/>
    <property type="match status" value="2"/>
</dbReference>
<sequence length="222" mass="22805">MDGHCAAEAVMEGVGRTAGEATQGTLPLGDAADLGAMLEAFLLVAPEPPTIGELAGGAEVSEAEIEAALTAMITPEGRGWVLVRHGDRVQLASAPQFAEAVRRFLGLDRETRLSPAAIETLGVVAYRQPVTKAEIEAIRGVDCAGVIGTLLGRELVEPVGRLPTVGNPIQYGTTPAFLRHFGLGSLADLPPLGEVDGHDAASLLALATTREVTNGEPDAGAG</sequence>
<protein>
    <submittedName>
        <fullName evidence="5">Segregation and condensation protein B</fullName>
    </submittedName>
</protein>
<evidence type="ECO:0000256" key="3">
    <source>
        <dbReference type="ARBA" id="ARBA00022829"/>
    </source>
</evidence>
<evidence type="ECO:0000256" key="1">
    <source>
        <dbReference type="ARBA" id="ARBA00022490"/>
    </source>
</evidence>
<dbReference type="InterPro" id="IPR036390">
    <property type="entry name" value="WH_DNA-bd_sf"/>
</dbReference>
<keyword evidence="2" id="KW-0132">Cell division</keyword>
<keyword evidence="4" id="KW-0131">Cell cycle</keyword>
<dbReference type="EMBL" id="CADCWF010000158">
    <property type="protein sequence ID" value="CAA9560536.1"/>
    <property type="molecule type" value="Genomic_DNA"/>
</dbReference>
<dbReference type="PANTHER" id="PTHR34298">
    <property type="entry name" value="SEGREGATION AND CONDENSATION PROTEIN B"/>
    <property type="match status" value="1"/>
</dbReference>
<dbReference type="InterPro" id="IPR036388">
    <property type="entry name" value="WH-like_DNA-bd_sf"/>
</dbReference>
<evidence type="ECO:0000256" key="2">
    <source>
        <dbReference type="ARBA" id="ARBA00022618"/>
    </source>
</evidence>
<evidence type="ECO:0000313" key="5">
    <source>
        <dbReference type="EMBL" id="CAA9560536.1"/>
    </source>
</evidence>
<dbReference type="SUPFAM" id="SSF46785">
    <property type="entry name" value="Winged helix' DNA-binding domain"/>
    <property type="match status" value="2"/>
</dbReference>
<dbReference type="PANTHER" id="PTHR34298:SF2">
    <property type="entry name" value="SEGREGATION AND CONDENSATION PROTEIN B"/>
    <property type="match status" value="1"/>
</dbReference>
<gene>
    <name evidence="5" type="ORF">AVDCRST_MAG59-2536</name>
</gene>
<dbReference type="NCBIfam" id="TIGR00281">
    <property type="entry name" value="SMC-Scp complex subunit ScpB"/>
    <property type="match status" value="1"/>
</dbReference>
<keyword evidence="3" id="KW-0159">Chromosome partition</keyword>
<organism evidence="5">
    <name type="scientific">uncultured Thermomicrobiales bacterium</name>
    <dbReference type="NCBI Taxonomy" id="1645740"/>
    <lineage>
        <taxon>Bacteria</taxon>
        <taxon>Pseudomonadati</taxon>
        <taxon>Thermomicrobiota</taxon>
        <taxon>Thermomicrobia</taxon>
        <taxon>Thermomicrobiales</taxon>
        <taxon>environmental samples</taxon>
    </lineage>
</organism>
<dbReference type="InterPro" id="IPR005234">
    <property type="entry name" value="ScpB_csome_segregation"/>
</dbReference>
<name>A0A6J4UVP0_9BACT</name>
<accession>A0A6J4UVP0</accession>
<dbReference type="GO" id="GO:0051301">
    <property type="term" value="P:cell division"/>
    <property type="evidence" value="ECO:0007669"/>
    <property type="project" value="UniProtKB-KW"/>
</dbReference>
<keyword evidence="1" id="KW-0963">Cytoplasm</keyword>
<evidence type="ECO:0000256" key="4">
    <source>
        <dbReference type="ARBA" id="ARBA00023306"/>
    </source>
</evidence>
<reference evidence="5" key="1">
    <citation type="submission" date="2020-02" db="EMBL/GenBank/DDBJ databases">
        <authorList>
            <person name="Meier V. D."/>
        </authorList>
    </citation>
    <scope>NUCLEOTIDE SEQUENCE</scope>
    <source>
        <strain evidence="5">AVDCRST_MAG59</strain>
    </source>
</reference>
<proteinExistence type="predicted"/>
<dbReference type="Pfam" id="PF04079">
    <property type="entry name" value="SMC_ScpB"/>
    <property type="match status" value="1"/>
</dbReference>
<dbReference type="AlphaFoldDB" id="A0A6J4UVP0"/>